<evidence type="ECO:0000313" key="2">
    <source>
        <dbReference type="EMBL" id="MDT3469560.1"/>
    </source>
</evidence>
<dbReference type="EMBL" id="JAVSKO010000006">
    <property type="protein sequence ID" value="MDT3469560.1"/>
    <property type="molecule type" value="Genomic_DNA"/>
</dbReference>
<dbReference type="PANTHER" id="PTHR36966">
    <property type="entry name" value="REP-ASSOCIATED TYROSINE TRANSPOSASE"/>
    <property type="match status" value="1"/>
</dbReference>
<accession>A0AAJ2MVL4</accession>
<dbReference type="Proteomes" id="UP001251948">
    <property type="component" value="Unassembled WGS sequence"/>
</dbReference>
<evidence type="ECO:0000313" key="3">
    <source>
        <dbReference type="Proteomes" id="UP001251948"/>
    </source>
</evidence>
<dbReference type="Gene3D" id="3.30.70.1290">
    <property type="entry name" value="Transposase IS200-like"/>
    <property type="match status" value="1"/>
</dbReference>
<organism evidence="2 3">
    <name type="scientific">Stenotrophomonas maltophilia</name>
    <name type="common">Pseudomonas maltophilia</name>
    <name type="synonym">Xanthomonas maltophilia</name>
    <dbReference type="NCBI Taxonomy" id="40324"/>
    <lineage>
        <taxon>Bacteria</taxon>
        <taxon>Pseudomonadati</taxon>
        <taxon>Pseudomonadota</taxon>
        <taxon>Gammaproteobacteria</taxon>
        <taxon>Lysobacterales</taxon>
        <taxon>Lysobacteraceae</taxon>
        <taxon>Stenotrophomonas</taxon>
        <taxon>Stenotrophomonas maltophilia group</taxon>
    </lineage>
</organism>
<name>A0AAJ2MVL4_STEMA</name>
<dbReference type="InterPro" id="IPR002686">
    <property type="entry name" value="Transposase_17"/>
</dbReference>
<dbReference type="NCBIfam" id="NF047646">
    <property type="entry name" value="REP_Tyr_transpos"/>
    <property type="match status" value="1"/>
</dbReference>
<feature type="domain" description="Transposase IS200-like" evidence="1">
    <location>
        <begin position="13"/>
        <end position="127"/>
    </location>
</feature>
<dbReference type="Pfam" id="PF01797">
    <property type="entry name" value="Y1_Tnp"/>
    <property type="match status" value="1"/>
</dbReference>
<comment type="caution">
    <text evidence="2">The sequence shown here is derived from an EMBL/GenBank/DDBJ whole genome shotgun (WGS) entry which is preliminary data.</text>
</comment>
<proteinExistence type="predicted"/>
<dbReference type="GO" id="GO:0004803">
    <property type="term" value="F:transposase activity"/>
    <property type="evidence" value="ECO:0007669"/>
    <property type="project" value="InterPro"/>
</dbReference>
<dbReference type="InterPro" id="IPR036515">
    <property type="entry name" value="Transposase_17_sf"/>
</dbReference>
<dbReference type="RefSeq" id="WP_308309014.1">
    <property type="nucleotide sequence ID" value="NZ_JAVSKO010000006.1"/>
</dbReference>
<dbReference type="SUPFAM" id="SSF143422">
    <property type="entry name" value="Transposase IS200-like"/>
    <property type="match status" value="1"/>
</dbReference>
<dbReference type="GO" id="GO:0043565">
    <property type="term" value="F:sequence-specific DNA binding"/>
    <property type="evidence" value="ECO:0007669"/>
    <property type="project" value="TreeGrafter"/>
</dbReference>
<protein>
    <submittedName>
        <fullName evidence="2">Transposase</fullName>
    </submittedName>
</protein>
<gene>
    <name evidence="2" type="ORF">ROV92_16390</name>
</gene>
<dbReference type="PANTHER" id="PTHR36966:SF1">
    <property type="entry name" value="REP-ASSOCIATED TYROSINE TRANSPOSASE"/>
    <property type="match status" value="1"/>
</dbReference>
<dbReference type="SMART" id="SM01321">
    <property type="entry name" value="Y1_Tnp"/>
    <property type="match status" value="1"/>
</dbReference>
<reference evidence="2" key="1">
    <citation type="submission" date="2023-07" db="EMBL/GenBank/DDBJ databases">
        <title>Comparative genomics of clinical Stenotrophomonas maltophilia isolates reveals regions of diversity which correlate with colonization and persistence in vivo.</title>
        <authorList>
            <person name="Mcdaniel M.S."/>
            <person name="Swords W.E."/>
            <person name="Sumpter N.A."/>
            <person name="Lindgren N.R."/>
            <person name="Billiot C.E."/>
        </authorList>
    </citation>
    <scope>NUCLEOTIDE SEQUENCE</scope>
    <source>
        <strain evidence="2">Ism4</strain>
    </source>
</reference>
<dbReference type="GO" id="GO:0006313">
    <property type="term" value="P:DNA transposition"/>
    <property type="evidence" value="ECO:0007669"/>
    <property type="project" value="InterPro"/>
</dbReference>
<dbReference type="AlphaFoldDB" id="A0AAJ2MVL4"/>
<dbReference type="InterPro" id="IPR052715">
    <property type="entry name" value="RAYT_transposase"/>
</dbReference>
<sequence length="193" mass="21162">MPSPALLRGRCSTVGCFYVVTTVTAGRQRVFADPRCVDALTDELRGSDCKGITRSLAWVVMPDHLHWVLQLREGTLGRCMQSLKSRVAIAVNAHSGDGRPVWQRGYYDHLIRNEEDVRQQALYVMANPVRAGLASTLGEYPFALLAARMMGAQSSKLDSTGTVHMVPHAPSITNPSRPLALAWYRAVSAPSTK</sequence>
<evidence type="ECO:0000259" key="1">
    <source>
        <dbReference type="SMART" id="SM01321"/>
    </source>
</evidence>